<evidence type="ECO:0000313" key="4">
    <source>
        <dbReference type="Proteomes" id="UP000182253"/>
    </source>
</evidence>
<reference evidence="3 4" key="1">
    <citation type="journal article" date="2016" name="Nat. Commun.">
        <title>Thousands of microbial genomes shed light on interconnected biogeochemical processes in an aquifer system.</title>
        <authorList>
            <person name="Anantharaman K."/>
            <person name="Brown C.T."/>
            <person name="Hug L.A."/>
            <person name="Sharon I."/>
            <person name="Castelle C.J."/>
            <person name="Probst A.J."/>
            <person name="Thomas B.C."/>
            <person name="Singh A."/>
            <person name="Wilkins M.J."/>
            <person name="Karaoz U."/>
            <person name="Brodie E.L."/>
            <person name="Williams K.H."/>
            <person name="Hubbard S.S."/>
            <person name="Banfield J.F."/>
        </authorList>
    </citation>
    <scope>NUCLEOTIDE SEQUENCE [LARGE SCALE GENOMIC DNA]</scope>
</reference>
<proteinExistence type="predicted"/>
<evidence type="ECO:0000259" key="2">
    <source>
        <dbReference type="Pfam" id="PF26449"/>
    </source>
</evidence>
<feature type="transmembrane region" description="Helical" evidence="1">
    <location>
        <begin position="13"/>
        <end position="32"/>
    </location>
</feature>
<evidence type="ECO:0000313" key="3">
    <source>
        <dbReference type="EMBL" id="OGI62247.1"/>
    </source>
</evidence>
<feature type="domain" description="DUF8128" evidence="2">
    <location>
        <begin position="93"/>
        <end position="380"/>
    </location>
</feature>
<organism evidence="3 4">
    <name type="scientific">Candidatus Nomurabacteria bacterium RIFCSPHIGHO2_01_FULL_39_9</name>
    <dbReference type="NCBI Taxonomy" id="1801735"/>
    <lineage>
        <taxon>Bacteria</taxon>
        <taxon>Candidatus Nomuraibacteriota</taxon>
    </lineage>
</organism>
<evidence type="ECO:0000256" key="1">
    <source>
        <dbReference type="SAM" id="Phobius"/>
    </source>
</evidence>
<protein>
    <recommendedName>
        <fullName evidence="2">DUF8128 domain-containing protein</fullName>
    </recommendedName>
</protein>
<sequence length="397" mass="45335">MIDTEAVLEFLKALIPAGAALILGMIAWSMWLRHINYGFLTSIKWVILEVRIPKEVFKSPLAMELVLINAFHQSGGTGTWYNKYVEGKLRQYFSLEIVSLEGNIFFLMRIPKNFRPLVESQVYSQYPQAEIKEAADYTEQFPAYVKNGEFEMWGCEFKLNKPDPYPIKTYVDYGLDRATGSLEEEQKIDPITPLMEFLGSLTEGNYVWMQILVRAATERHPVPGSHFGKQSFVKAGQDLIKELKKKYGGEGQKMTKSEGEMLSMIDRSISKLAFDCGIRAIYLAKAGKFDPINITGMTGSFRQFSAPNANSFGVMNATGFDYPWQDPSKNRVARLKKKLLQAYRLRSYFYIPFERKPFVLNSEELATIYHFPGRVLETPSFERILSKKAEPPANLPI</sequence>
<dbReference type="Pfam" id="PF26449">
    <property type="entry name" value="DUF8128"/>
    <property type="match status" value="1"/>
</dbReference>
<dbReference type="STRING" id="1801735.A2645_01480"/>
<dbReference type="InterPro" id="IPR058441">
    <property type="entry name" value="DUF8128"/>
</dbReference>
<name>A0A1F6UXW6_9BACT</name>
<dbReference type="AlphaFoldDB" id="A0A1F6UXW6"/>
<comment type="caution">
    <text evidence="3">The sequence shown here is derived from an EMBL/GenBank/DDBJ whole genome shotgun (WGS) entry which is preliminary data.</text>
</comment>
<keyword evidence="1" id="KW-0812">Transmembrane</keyword>
<keyword evidence="1" id="KW-0472">Membrane</keyword>
<dbReference type="EMBL" id="MFTL01000001">
    <property type="protein sequence ID" value="OGI62247.1"/>
    <property type="molecule type" value="Genomic_DNA"/>
</dbReference>
<gene>
    <name evidence="3" type="ORF">A2645_01480</name>
</gene>
<keyword evidence="1" id="KW-1133">Transmembrane helix</keyword>
<accession>A0A1F6UXW6</accession>
<dbReference type="Proteomes" id="UP000182253">
    <property type="component" value="Unassembled WGS sequence"/>
</dbReference>